<dbReference type="InterPro" id="IPR003359">
    <property type="entry name" value="PSI_Ycf4_assembly"/>
</dbReference>
<evidence type="ECO:0000256" key="5">
    <source>
        <dbReference type="ARBA" id="ARBA00022531"/>
    </source>
</evidence>
<dbReference type="Pfam" id="PF02392">
    <property type="entry name" value="Ycf4"/>
    <property type="match status" value="1"/>
</dbReference>
<evidence type="ECO:0000313" key="10">
    <source>
        <dbReference type="EMBL" id="ARW68482.1"/>
    </source>
</evidence>
<keyword evidence="8 9" id="KW-0472">Membrane</keyword>
<keyword evidence="9" id="KW-0793">Thylakoid</keyword>
<feature type="transmembrane region" description="Helical" evidence="9">
    <location>
        <begin position="18"/>
        <end position="40"/>
    </location>
</feature>
<keyword evidence="7 9" id="KW-1133">Transmembrane helix</keyword>
<organism evidence="10">
    <name type="scientific">Taenioma perpusillum</name>
    <dbReference type="NCBI Taxonomy" id="210852"/>
    <lineage>
        <taxon>Eukaryota</taxon>
        <taxon>Rhodophyta</taxon>
        <taxon>Florideophyceae</taxon>
        <taxon>Rhodymeniophycidae</taxon>
        <taxon>Ceramiales</taxon>
        <taxon>Delesseriaceae</taxon>
        <taxon>Taenioma</taxon>
    </lineage>
</organism>
<evidence type="ECO:0000256" key="1">
    <source>
        <dbReference type="ARBA" id="ARBA00002862"/>
    </source>
</evidence>
<dbReference type="EMBL" id="MF101452">
    <property type="protein sequence ID" value="ARW68482.1"/>
    <property type="molecule type" value="Genomic_DNA"/>
</dbReference>
<accession>A0A1Z1MRM5</accession>
<feature type="transmembrane region" description="Helical" evidence="9">
    <location>
        <begin position="60"/>
        <end position="81"/>
    </location>
</feature>
<dbReference type="GO" id="GO:0009522">
    <property type="term" value="C:photosystem I"/>
    <property type="evidence" value="ECO:0007669"/>
    <property type="project" value="InterPro"/>
</dbReference>
<name>A0A1Z1MRM5_9FLOR</name>
<dbReference type="AlphaFoldDB" id="A0A1Z1MRM5"/>
<evidence type="ECO:0000256" key="4">
    <source>
        <dbReference type="ARBA" id="ARBA00015395"/>
    </source>
</evidence>
<dbReference type="RefSeq" id="YP_009399085.1">
    <property type="nucleotide sequence ID" value="NC_035295.1"/>
</dbReference>
<keyword evidence="6 9" id="KW-0812">Transmembrane</keyword>
<evidence type="ECO:0000256" key="9">
    <source>
        <dbReference type="HAMAP-Rule" id="MF_00437"/>
    </source>
</evidence>
<dbReference type="HAMAP" id="MF_00437">
    <property type="entry name" value="Ycf4"/>
    <property type="match status" value="1"/>
</dbReference>
<proteinExistence type="inferred from homology"/>
<protein>
    <recommendedName>
        <fullName evidence="4 9">Photosystem I assembly protein Ycf4</fullName>
    </recommendedName>
</protein>
<keyword evidence="10" id="KW-0934">Plastid</keyword>
<dbReference type="GO" id="GO:0009535">
    <property type="term" value="C:chloroplast thylakoid membrane"/>
    <property type="evidence" value="ECO:0007669"/>
    <property type="project" value="UniProtKB-SubCell"/>
</dbReference>
<evidence type="ECO:0000256" key="8">
    <source>
        <dbReference type="ARBA" id="ARBA00023136"/>
    </source>
</evidence>
<reference evidence="10" key="1">
    <citation type="journal article" date="2017" name="J. Phycol.">
        <title>Analysis of chloroplast genomes and a supermatrix inform reclassification of the Rhodomelaceae (Rhodophyta).</title>
        <authorList>
            <person name="Diaz-Tapia P."/>
            <person name="Maggs C.A."/>
            <person name="West J.A."/>
            <person name="Verbruggen H."/>
        </authorList>
    </citation>
    <scope>NUCLEOTIDE SEQUENCE</scope>
    <source>
        <strain evidence="10">PD1676</strain>
    </source>
</reference>
<comment type="similarity">
    <text evidence="3 9">Belongs to the Ycf4 family.</text>
</comment>
<comment type="subcellular location">
    <subcellularLocation>
        <location evidence="2">Membrane</location>
        <topology evidence="2">Multi-pass membrane protein</topology>
    </subcellularLocation>
    <subcellularLocation>
        <location evidence="9">Plastid</location>
        <location evidence="9">Chloroplast thylakoid membrane</location>
        <topology evidence="9">Multi-pass membrane protein</topology>
    </subcellularLocation>
</comment>
<evidence type="ECO:0000256" key="7">
    <source>
        <dbReference type="ARBA" id="ARBA00022989"/>
    </source>
</evidence>
<geneLocation type="chloroplast" evidence="10"/>
<keyword evidence="5 9" id="KW-0602">Photosynthesis</keyword>
<gene>
    <name evidence="9 10" type="primary">ycf4</name>
</gene>
<keyword evidence="10" id="KW-0150">Chloroplast</keyword>
<dbReference type="GO" id="GO:0015979">
    <property type="term" value="P:photosynthesis"/>
    <property type="evidence" value="ECO:0007669"/>
    <property type="project" value="UniProtKB-UniRule"/>
</dbReference>
<evidence type="ECO:0000256" key="6">
    <source>
        <dbReference type="ARBA" id="ARBA00022692"/>
    </source>
</evidence>
<evidence type="ECO:0000256" key="3">
    <source>
        <dbReference type="ARBA" id="ARBA00008198"/>
    </source>
</evidence>
<evidence type="ECO:0000256" key="2">
    <source>
        <dbReference type="ARBA" id="ARBA00004141"/>
    </source>
</evidence>
<sequence length="182" mass="20435">MSQIKIDKIVGSRRFSNYWWATIIGLGGFGFFFTGLSSYLNTMLIPLFANNELSFLPQGAVITFYGTIGILLSIFLWYTIILNVGSGYNEFNVAKGIIIIFRLGFPGKNRTLKLLYNIKEINSIKVSIEKGFLSKSEIYIKMKDTREIPITKAAQVITISNIEKQAVTLSKFLGVKIEGLDN</sequence>
<dbReference type="GeneID" id="33361723"/>
<comment type="function">
    <text evidence="1 9">Seems to be required for the assembly of the photosystem I complex.</text>
</comment>